<keyword evidence="4 6" id="KW-1133">Transmembrane helix</keyword>
<dbReference type="PIRSF" id="PIRSF006324">
    <property type="entry name" value="LeuE"/>
    <property type="match status" value="1"/>
</dbReference>
<dbReference type="PANTHER" id="PTHR30086:SF20">
    <property type="entry name" value="ARGININE EXPORTER PROTEIN ARGO-RELATED"/>
    <property type="match status" value="1"/>
</dbReference>
<feature type="transmembrane region" description="Helical" evidence="6">
    <location>
        <begin position="110"/>
        <end position="134"/>
    </location>
</feature>
<name>A0A4R1K7Z2_9BACT</name>
<keyword evidence="2" id="KW-1003">Cell membrane</keyword>
<sequence>MLDSTQIILFATTSLLLAASPGPDVIYVITRGLTQGHRSAMAAAAGFSLGNIAHTAFAILGLSAIIRSSAIAFTAIKIAGALYLIYIGYKTFTSKSEVSAEKDDKVLSAKAVFIQSITANILNPKVAIFFIAFFPQFVKPENGHPSLQMAGLGLVFIICTFIVFSACALFSGQIGNRLKQSKTGAGYLNKAAGAVLMGLGVALAFSRRT</sequence>
<dbReference type="PANTHER" id="PTHR30086">
    <property type="entry name" value="ARGININE EXPORTER PROTEIN ARGO"/>
    <property type="match status" value="1"/>
</dbReference>
<dbReference type="RefSeq" id="WP_132873094.1">
    <property type="nucleotide sequence ID" value="NZ_JBLJBI010000099.1"/>
</dbReference>
<feature type="transmembrane region" description="Helical" evidence="6">
    <location>
        <begin position="41"/>
        <end position="65"/>
    </location>
</feature>
<evidence type="ECO:0000256" key="1">
    <source>
        <dbReference type="ARBA" id="ARBA00004651"/>
    </source>
</evidence>
<keyword evidence="5 6" id="KW-0472">Membrane</keyword>
<accession>A0A4R1K7Z2</accession>
<keyword evidence="8" id="KW-1185">Reference proteome</keyword>
<comment type="caution">
    <text evidence="7">The sequence shown here is derived from an EMBL/GenBank/DDBJ whole genome shotgun (WGS) entry which is preliminary data.</text>
</comment>
<proteinExistence type="predicted"/>
<protein>
    <submittedName>
        <fullName evidence="7">Threonine/homoserine/homoserine lactone efflux protein</fullName>
    </submittedName>
</protein>
<keyword evidence="3 6" id="KW-0812">Transmembrane</keyword>
<organism evidence="7 8">
    <name type="scientific">Seleniivibrio woodruffii</name>
    <dbReference type="NCBI Taxonomy" id="1078050"/>
    <lineage>
        <taxon>Bacteria</taxon>
        <taxon>Pseudomonadati</taxon>
        <taxon>Deferribacterota</taxon>
        <taxon>Deferribacteres</taxon>
        <taxon>Deferribacterales</taxon>
        <taxon>Geovibrionaceae</taxon>
        <taxon>Seleniivibrio</taxon>
    </lineage>
</organism>
<evidence type="ECO:0000256" key="2">
    <source>
        <dbReference type="ARBA" id="ARBA00022475"/>
    </source>
</evidence>
<dbReference type="Pfam" id="PF01810">
    <property type="entry name" value="LysE"/>
    <property type="match status" value="1"/>
</dbReference>
<dbReference type="AlphaFoldDB" id="A0A4R1K7Z2"/>
<evidence type="ECO:0000256" key="5">
    <source>
        <dbReference type="ARBA" id="ARBA00023136"/>
    </source>
</evidence>
<dbReference type="InterPro" id="IPR001123">
    <property type="entry name" value="LeuE-type"/>
</dbReference>
<dbReference type="GO" id="GO:0015171">
    <property type="term" value="F:amino acid transmembrane transporter activity"/>
    <property type="evidence" value="ECO:0007669"/>
    <property type="project" value="TreeGrafter"/>
</dbReference>
<feature type="transmembrane region" description="Helical" evidence="6">
    <location>
        <begin position="154"/>
        <end position="175"/>
    </location>
</feature>
<evidence type="ECO:0000256" key="6">
    <source>
        <dbReference type="SAM" id="Phobius"/>
    </source>
</evidence>
<evidence type="ECO:0000256" key="4">
    <source>
        <dbReference type="ARBA" id="ARBA00022989"/>
    </source>
</evidence>
<gene>
    <name evidence="7" type="ORF">C8D98_1281</name>
</gene>
<dbReference type="EMBL" id="SMGG01000004">
    <property type="protein sequence ID" value="TCK60408.1"/>
    <property type="molecule type" value="Genomic_DNA"/>
</dbReference>
<evidence type="ECO:0000256" key="3">
    <source>
        <dbReference type="ARBA" id="ARBA00022692"/>
    </source>
</evidence>
<feature type="transmembrane region" description="Helical" evidence="6">
    <location>
        <begin position="6"/>
        <end position="29"/>
    </location>
</feature>
<dbReference type="Proteomes" id="UP000294614">
    <property type="component" value="Unassembled WGS sequence"/>
</dbReference>
<dbReference type="OrthoDB" id="9804822at2"/>
<comment type="subcellular location">
    <subcellularLocation>
        <location evidence="1">Cell membrane</location>
        <topology evidence="1">Multi-pass membrane protein</topology>
    </subcellularLocation>
</comment>
<evidence type="ECO:0000313" key="7">
    <source>
        <dbReference type="EMBL" id="TCK60408.1"/>
    </source>
</evidence>
<dbReference type="GO" id="GO:0005886">
    <property type="term" value="C:plasma membrane"/>
    <property type="evidence" value="ECO:0007669"/>
    <property type="project" value="UniProtKB-SubCell"/>
</dbReference>
<reference evidence="7 8" key="1">
    <citation type="submission" date="2019-03" db="EMBL/GenBank/DDBJ databases">
        <title>Genomic Encyclopedia of Type Strains, Phase IV (KMG-IV): sequencing the most valuable type-strain genomes for metagenomic binning, comparative biology and taxonomic classification.</title>
        <authorList>
            <person name="Goeker M."/>
        </authorList>
    </citation>
    <scope>NUCLEOTIDE SEQUENCE [LARGE SCALE GENOMIC DNA]</scope>
    <source>
        <strain evidence="7 8">DSM 24984</strain>
    </source>
</reference>
<feature type="transmembrane region" description="Helical" evidence="6">
    <location>
        <begin position="187"/>
        <end position="206"/>
    </location>
</feature>
<evidence type="ECO:0000313" key="8">
    <source>
        <dbReference type="Proteomes" id="UP000294614"/>
    </source>
</evidence>